<gene>
    <name evidence="2" type="ORF">AA12717_0148</name>
</gene>
<dbReference type="Proteomes" id="UP001060895">
    <property type="component" value="Unassembled WGS sequence"/>
</dbReference>
<evidence type="ECO:0000259" key="1">
    <source>
        <dbReference type="Pfam" id="PF05598"/>
    </source>
</evidence>
<feature type="domain" description="Transposase InsH N-terminal" evidence="1">
    <location>
        <begin position="1"/>
        <end position="48"/>
    </location>
</feature>
<dbReference type="InterPro" id="IPR008490">
    <property type="entry name" value="Transposase_InsH_N"/>
</dbReference>
<proteinExistence type="predicted"/>
<evidence type="ECO:0000313" key="2">
    <source>
        <dbReference type="EMBL" id="GBQ19132.1"/>
    </source>
</evidence>
<keyword evidence="3" id="KW-1185">Reference proteome</keyword>
<name>A0ABQ0P1X4_9PROT</name>
<accession>A0ABQ0P1X4</accession>
<dbReference type="EMBL" id="BAQP01000005">
    <property type="protein sequence ID" value="GBQ19132.1"/>
    <property type="molecule type" value="Genomic_DNA"/>
</dbReference>
<protein>
    <recommendedName>
        <fullName evidence="1">Transposase InsH N-terminal domain-containing protein</fullName>
    </recommendedName>
</protein>
<evidence type="ECO:0000313" key="3">
    <source>
        <dbReference type="Proteomes" id="UP001060895"/>
    </source>
</evidence>
<comment type="caution">
    <text evidence="2">The sequence shown here is derived from an EMBL/GenBank/DDBJ whole genome shotgun (WGS) entry which is preliminary data.</text>
</comment>
<reference evidence="2" key="1">
    <citation type="submission" date="2013-04" db="EMBL/GenBank/DDBJ databases">
        <title>The genome sequencing project of 58 acetic acid bacteria.</title>
        <authorList>
            <person name="Okamoto-Kainuma A."/>
            <person name="Ishikawa M."/>
            <person name="Umino S."/>
            <person name="Koizumi Y."/>
            <person name="Shiwa Y."/>
            <person name="Yoshikawa H."/>
            <person name="Matsutani M."/>
            <person name="Matsushita K."/>
        </authorList>
    </citation>
    <scope>NUCLEOTIDE SEQUENCE</scope>
    <source>
        <strain evidence="2">DSM 12717</strain>
    </source>
</reference>
<dbReference type="Pfam" id="PF05598">
    <property type="entry name" value="DUF772"/>
    <property type="match status" value="1"/>
</dbReference>
<organism evidence="2 3">
    <name type="scientific">Gluconacetobacter sacchari DSM 12717</name>
    <dbReference type="NCBI Taxonomy" id="1307940"/>
    <lineage>
        <taxon>Bacteria</taxon>
        <taxon>Pseudomonadati</taxon>
        <taxon>Pseudomonadota</taxon>
        <taxon>Alphaproteobacteria</taxon>
        <taxon>Acetobacterales</taxon>
        <taxon>Acetobacteraceae</taxon>
        <taxon>Gluconacetobacter</taxon>
    </lineage>
</organism>
<dbReference type="PANTHER" id="PTHR33408">
    <property type="entry name" value="TRANSPOSASE"/>
    <property type="match status" value="1"/>
</dbReference>
<sequence length="134" mass="15036">MLALLIYAYTNGVFSSHRIERATYRAIGMRFVATNLHPDHDTIATFRRGNGTAIEAAFVHVLLLAPQDHATDARMNAVASVIHHRSRAQPDSLPEREAIMPPAPLQTQSKSHPFPLLSLAASRYWMRPQRAVER</sequence>